<name>A0A2I2L3A3_9VIRU</name>
<keyword evidence="2" id="KW-1185">Reference proteome</keyword>
<dbReference type="GeneID" id="35382684"/>
<dbReference type="Proteomes" id="UP000236316">
    <property type="component" value="Segment"/>
</dbReference>
<organism evidence="1">
    <name type="scientific">Orpheovirus IHUMI-LCC2</name>
    <dbReference type="NCBI Taxonomy" id="2023057"/>
    <lineage>
        <taxon>Viruses</taxon>
        <taxon>Varidnaviria</taxon>
        <taxon>Bamfordvirae</taxon>
        <taxon>Nucleocytoviricota</taxon>
        <taxon>Megaviricetes</taxon>
        <taxon>Pimascovirales</taxon>
        <taxon>Ocovirineae</taxon>
        <taxon>Orpheoviridae</taxon>
        <taxon>Alphaorpheovirus</taxon>
        <taxon>Alphaorpheovirus massiliense</taxon>
    </lineage>
</organism>
<evidence type="ECO:0000313" key="1">
    <source>
        <dbReference type="EMBL" id="SNW61990.1"/>
    </source>
</evidence>
<gene>
    <name evidence="1" type="ORF">ORPV_86</name>
</gene>
<accession>A0A2I2L3A3</accession>
<dbReference type="RefSeq" id="YP_009448292.1">
    <property type="nucleotide sequence ID" value="NC_036594.1"/>
</dbReference>
<dbReference type="KEGG" id="vg:35382684"/>
<reference evidence="1" key="1">
    <citation type="submission" date="2017-08" db="EMBL/GenBank/DDBJ databases">
        <authorList>
            <consortium name="Urmite Genomes"/>
        </authorList>
    </citation>
    <scope>NUCLEOTIDE SEQUENCE [LARGE SCALE GENOMIC DNA]</scope>
    <source>
        <strain evidence="1">IHUMI-LCC2</strain>
    </source>
</reference>
<protein>
    <submittedName>
        <fullName evidence="1">Uncharacterized protein</fullName>
    </submittedName>
</protein>
<dbReference type="EMBL" id="LT906555">
    <property type="protein sequence ID" value="SNW61990.1"/>
    <property type="molecule type" value="Genomic_DNA"/>
</dbReference>
<evidence type="ECO:0000313" key="2">
    <source>
        <dbReference type="Proteomes" id="UP000236316"/>
    </source>
</evidence>
<proteinExistence type="predicted"/>
<sequence>MDRSWYVVYTVDISKPPKNLVYLRRKVIDLSTGADLMKVDTEFTDYVNRMGNMNVKVDDRGYNKNIQDAYLFAYIVDIVNMLEDMADENKYNAHAGKYERDIYIEEIEYRRIQGTIYDIYIKVSGNVSRKDIDDIEKVGGSFELLSNNLELPKFYGRSEFVVPFDYPNNMWILDNNYIVLQRYENADRGGMLRGPLGIVEIE</sequence>